<dbReference type="CDD" id="cd06171">
    <property type="entry name" value="Sigma70_r4"/>
    <property type="match status" value="1"/>
</dbReference>
<evidence type="ECO:0000256" key="4">
    <source>
        <dbReference type="ARBA" id="ARBA00023125"/>
    </source>
</evidence>
<keyword evidence="9" id="KW-1185">Reference proteome</keyword>
<dbReference type="InterPro" id="IPR007627">
    <property type="entry name" value="RNA_pol_sigma70_r2"/>
</dbReference>
<dbReference type="GO" id="GO:0006352">
    <property type="term" value="P:DNA-templated transcription initiation"/>
    <property type="evidence" value="ECO:0007669"/>
    <property type="project" value="InterPro"/>
</dbReference>
<keyword evidence="2" id="KW-0805">Transcription regulation</keyword>
<evidence type="ECO:0000313" key="9">
    <source>
        <dbReference type="Proteomes" id="UP000249130"/>
    </source>
</evidence>
<organism evidence="8 9">
    <name type="scientific">Rhodoplanes roseus</name>
    <dbReference type="NCBI Taxonomy" id="29409"/>
    <lineage>
        <taxon>Bacteria</taxon>
        <taxon>Pseudomonadati</taxon>
        <taxon>Pseudomonadota</taxon>
        <taxon>Alphaproteobacteria</taxon>
        <taxon>Hyphomicrobiales</taxon>
        <taxon>Nitrobacteraceae</taxon>
        <taxon>Rhodoplanes</taxon>
    </lineage>
</organism>
<dbReference type="Gene3D" id="1.10.10.10">
    <property type="entry name" value="Winged helix-like DNA-binding domain superfamily/Winged helix DNA-binding domain"/>
    <property type="match status" value="1"/>
</dbReference>
<dbReference type="InterPro" id="IPR014284">
    <property type="entry name" value="RNA_pol_sigma-70_dom"/>
</dbReference>
<dbReference type="Proteomes" id="UP000249130">
    <property type="component" value="Unassembled WGS sequence"/>
</dbReference>
<feature type="domain" description="RNA polymerase sigma factor 70 region 4 type 2" evidence="7">
    <location>
        <begin position="141"/>
        <end position="193"/>
    </location>
</feature>
<name>A0A327L5J5_9BRAD</name>
<dbReference type="GO" id="GO:0003677">
    <property type="term" value="F:DNA binding"/>
    <property type="evidence" value="ECO:0007669"/>
    <property type="project" value="UniProtKB-KW"/>
</dbReference>
<gene>
    <name evidence="8" type="ORF">CH341_03000</name>
</gene>
<dbReference type="Pfam" id="PF08281">
    <property type="entry name" value="Sigma70_r4_2"/>
    <property type="match status" value="1"/>
</dbReference>
<feature type="domain" description="RNA polymerase sigma-70 region 2" evidence="6">
    <location>
        <begin position="46"/>
        <end position="113"/>
    </location>
</feature>
<dbReference type="InterPro" id="IPR036388">
    <property type="entry name" value="WH-like_DNA-bd_sf"/>
</dbReference>
<dbReference type="InterPro" id="IPR039425">
    <property type="entry name" value="RNA_pol_sigma-70-like"/>
</dbReference>
<keyword evidence="3" id="KW-0731">Sigma factor</keyword>
<dbReference type="EMBL" id="NPEX01000011">
    <property type="protein sequence ID" value="RAI45626.1"/>
    <property type="molecule type" value="Genomic_DNA"/>
</dbReference>
<reference evidence="8 9" key="1">
    <citation type="submission" date="2017-07" db="EMBL/GenBank/DDBJ databases">
        <title>Draft Genome Sequences of Select Purple Nonsulfur Bacteria.</title>
        <authorList>
            <person name="Lasarre B."/>
            <person name="Mckinlay J.B."/>
        </authorList>
    </citation>
    <scope>NUCLEOTIDE SEQUENCE [LARGE SCALE GENOMIC DNA]</scope>
    <source>
        <strain evidence="8 9">DSM 5909</strain>
    </source>
</reference>
<dbReference type="OrthoDB" id="9780326at2"/>
<evidence type="ECO:0000256" key="5">
    <source>
        <dbReference type="ARBA" id="ARBA00023163"/>
    </source>
</evidence>
<protein>
    <submittedName>
        <fullName evidence="8">RNA polymerase sigma-70 factor</fullName>
    </submittedName>
</protein>
<dbReference type="Pfam" id="PF04542">
    <property type="entry name" value="Sigma70_r2"/>
    <property type="match status" value="1"/>
</dbReference>
<proteinExistence type="inferred from homology"/>
<dbReference type="InterPro" id="IPR013249">
    <property type="entry name" value="RNA_pol_sigma70_r4_t2"/>
</dbReference>
<comment type="similarity">
    <text evidence="1">Belongs to the sigma-70 factor family. ECF subfamily.</text>
</comment>
<sequence length="211" mass="24187">MLLRPGRREFCFDVPCDEQGCVDVEVSDDDLLRRTATDDEAAFRILVGRHVDKAFGLALRILRNDADAEDTVQDAFLKIWTNRHRFELGRAKFSTFLCRVVINRCIDFHRRQRTEPLDGVAEPADPRPDVVTALQRAEVNEMLDEAVNGLPERQRLAIMLSYHEGLGNEEIADVMETTVFAIESLLKRARERLRAVLRTQEQDIRLSLPAD</sequence>
<comment type="caution">
    <text evidence="8">The sequence shown here is derived from an EMBL/GenBank/DDBJ whole genome shotgun (WGS) entry which is preliminary data.</text>
</comment>
<evidence type="ECO:0000259" key="7">
    <source>
        <dbReference type="Pfam" id="PF08281"/>
    </source>
</evidence>
<evidence type="ECO:0000313" key="8">
    <source>
        <dbReference type="EMBL" id="RAI45626.1"/>
    </source>
</evidence>
<dbReference type="PANTHER" id="PTHR43133">
    <property type="entry name" value="RNA POLYMERASE ECF-TYPE SIGMA FACTO"/>
    <property type="match status" value="1"/>
</dbReference>
<evidence type="ECO:0000256" key="3">
    <source>
        <dbReference type="ARBA" id="ARBA00023082"/>
    </source>
</evidence>
<accession>A0A327L5J5</accession>
<dbReference type="InterPro" id="IPR013324">
    <property type="entry name" value="RNA_pol_sigma_r3/r4-like"/>
</dbReference>
<evidence type="ECO:0000256" key="1">
    <source>
        <dbReference type="ARBA" id="ARBA00010641"/>
    </source>
</evidence>
<evidence type="ECO:0000256" key="2">
    <source>
        <dbReference type="ARBA" id="ARBA00023015"/>
    </source>
</evidence>
<dbReference type="Gene3D" id="1.10.1740.10">
    <property type="match status" value="1"/>
</dbReference>
<dbReference type="PANTHER" id="PTHR43133:SF8">
    <property type="entry name" value="RNA POLYMERASE SIGMA FACTOR HI_1459-RELATED"/>
    <property type="match status" value="1"/>
</dbReference>
<dbReference type="NCBIfam" id="TIGR02937">
    <property type="entry name" value="sigma70-ECF"/>
    <property type="match status" value="1"/>
</dbReference>
<dbReference type="InterPro" id="IPR013325">
    <property type="entry name" value="RNA_pol_sigma_r2"/>
</dbReference>
<dbReference type="SUPFAM" id="SSF88946">
    <property type="entry name" value="Sigma2 domain of RNA polymerase sigma factors"/>
    <property type="match status" value="1"/>
</dbReference>
<evidence type="ECO:0000259" key="6">
    <source>
        <dbReference type="Pfam" id="PF04542"/>
    </source>
</evidence>
<dbReference type="AlphaFoldDB" id="A0A327L5J5"/>
<dbReference type="SUPFAM" id="SSF88659">
    <property type="entry name" value="Sigma3 and sigma4 domains of RNA polymerase sigma factors"/>
    <property type="match status" value="1"/>
</dbReference>
<keyword evidence="5" id="KW-0804">Transcription</keyword>
<keyword evidence="4" id="KW-0238">DNA-binding</keyword>
<dbReference type="GO" id="GO:0016987">
    <property type="term" value="F:sigma factor activity"/>
    <property type="evidence" value="ECO:0007669"/>
    <property type="project" value="UniProtKB-KW"/>
</dbReference>